<sequence length="464" mass="48986">MLAILVSLLLLMVLAYRGVTVLLLAPLMAAVAVLLSGDSAFLLPLYTSTFMSALGNYVIQYLPIFLLGALFGRLMADSGAAYTLAMAIVRSVGERHAILTVVLACALLTYGGVSLFVVAFAIYPIARSLFESANIPKRLIPATIALGSFTFTMTALPGSPAIQNAIPIPYFGTNVFAAPGLGLIASVCIFAAGMLWLQRRAAAARRAGEGYGQHEDENDVQGSALAQARHTEIPLWVALLPLLLVIGVNAVFTYGVFPRLDLAFMTERFPALSPSKQMGLWALIIALMVACAALIVLRLRHWTNLKDTVNQGVFGFMLPLFNTASEVGYGAVIASMAGFVVIRDAVLNVSPHNPLISEAIAMNVLAGITGSSSGGLSIALQTLGADYLQMAQQVGIGPELLHRVAVMAAGGMDTLPHCGAIITLLSICKLNHRQSYADIAVVTILFPLPALALVITLGSLFGSF</sequence>
<dbReference type="EMBL" id="BSPB01000005">
    <property type="protein sequence ID" value="GLS13672.1"/>
    <property type="molecule type" value="Genomic_DNA"/>
</dbReference>
<feature type="transmembrane region" description="Helical" evidence="1">
    <location>
        <begin position="439"/>
        <end position="461"/>
    </location>
</feature>
<feature type="transmembrane region" description="Helical" evidence="1">
    <location>
        <begin position="235"/>
        <end position="257"/>
    </location>
</feature>
<proteinExistence type="predicted"/>
<dbReference type="Proteomes" id="UP001156903">
    <property type="component" value="Unassembled WGS sequence"/>
</dbReference>
<evidence type="ECO:0000256" key="1">
    <source>
        <dbReference type="SAM" id="Phobius"/>
    </source>
</evidence>
<dbReference type="Pfam" id="PF02447">
    <property type="entry name" value="GntP_permease"/>
    <property type="match status" value="1"/>
</dbReference>
<accession>A0ABQ6C109</accession>
<evidence type="ECO:0000313" key="3">
    <source>
        <dbReference type="Proteomes" id="UP001156903"/>
    </source>
</evidence>
<name>A0ABQ6C109_9BURK</name>
<protein>
    <submittedName>
        <fullName evidence="2">Citrate transporter</fullName>
    </submittedName>
</protein>
<dbReference type="InterPro" id="IPR003474">
    <property type="entry name" value="Glcn_transporter"/>
</dbReference>
<feature type="transmembrane region" description="Helical" evidence="1">
    <location>
        <begin position="96"/>
        <end position="126"/>
    </location>
</feature>
<evidence type="ECO:0000313" key="2">
    <source>
        <dbReference type="EMBL" id="GLS13672.1"/>
    </source>
</evidence>
<keyword evidence="3" id="KW-1185">Reference proteome</keyword>
<keyword evidence="1" id="KW-0472">Membrane</keyword>
<dbReference type="RefSeq" id="WP_284307018.1">
    <property type="nucleotide sequence ID" value="NZ_BSPB01000005.1"/>
</dbReference>
<dbReference type="PANTHER" id="PTHR30354:SF7">
    <property type="entry name" value="BLL7963 PROTEIN"/>
    <property type="match status" value="1"/>
</dbReference>
<feature type="transmembrane region" description="Helical" evidence="1">
    <location>
        <begin position="277"/>
        <end position="297"/>
    </location>
</feature>
<feature type="transmembrane region" description="Helical" evidence="1">
    <location>
        <begin position="58"/>
        <end position="76"/>
    </location>
</feature>
<keyword evidence="1" id="KW-1133">Transmembrane helix</keyword>
<keyword evidence="1" id="KW-0812">Transmembrane</keyword>
<dbReference type="PANTHER" id="PTHR30354">
    <property type="entry name" value="GNT FAMILY GLUCONATE TRANSPORTER"/>
    <property type="match status" value="1"/>
</dbReference>
<reference evidence="3" key="1">
    <citation type="journal article" date="2019" name="Int. J. Syst. Evol. Microbiol.">
        <title>The Global Catalogue of Microorganisms (GCM) 10K type strain sequencing project: providing services to taxonomists for standard genome sequencing and annotation.</title>
        <authorList>
            <consortium name="The Broad Institute Genomics Platform"/>
            <consortium name="The Broad Institute Genome Sequencing Center for Infectious Disease"/>
            <person name="Wu L."/>
            <person name="Ma J."/>
        </authorList>
    </citation>
    <scope>NUCLEOTIDE SEQUENCE [LARGE SCALE GENOMIC DNA]</scope>
    <source>
        <strain evidence="3">NBRC 109341</strain>
    </source>
</reference>
<comment type="caution">
    <text evidence="2">The sequence shown here is derived from an EMBL/GenBank/DDBJ whole genome shotgun (WGS) entry which is preliminary data.</text>
</comment>
<gene>
    <name evidence="2" type="ORF">GCM10007935_11020</name>
</gene>
<organism evidence="2 3">
    <name type="scientific">Hydrogenophaga electricum</name>
    <dbReference type="NCBI Taxonomy" id="1230953"/>
    <lineage>
        <taxon>Bacteria</taxon>
        <taxon>Pseudomonadati</taxon>
        <taxon>Pseudomonadota</taxon>
        <taxon>Betaproteobacteria</taxon>
        <taxon>Burkholderiales</taxon>
        <taxon>Comamonadaceae</taxon>
        <taxon>Hydrogenophaga</taxon>
    </lineage>
</organism>
<feature type="transmembrane region" description="Helical" evidence="1">
    <location>
        <begin position="176"/>
        <end position="197"/>
    </location>
</feature>